<dbReference type="EMBL" id="CP063849">
    <property type="protein sequence ID" value="QOY88053.1"/>
    <property type="molecule type" value="Genomic_DNA"/>
</dbReference>
<protein>
    <recommendedName>
        <fullName evidence="3">Lipoprotein</fullName>
    </recommendedName>
</protein>
<dbReference type="AlphaFoldDB" id="A0A7S7NQQ6"/>
<sequence>MGRHAPVCLSFLIAAGMMSGCSSSKIPEFKGTVGQLDLDGGFSDFLEHHQEAVVRLDVVIPRSEFQGGSEKEFDFIDVFDTCDEVLKEGETPSAPRCQGTEYNLPKVQGRSVLVLDGGSYHLRGRFRVTKRTGPLQGMFSVQLQPAD</sequence>
<evidence type="ECO:0000313" key="1">
    <source>
        <dbReference type="EMBL" id="QOY88053.1"/>
    </source>
</evidence>
<dbReference type="KEGG" id="pfer:IRI77_35850"/>
<dbReference type="PROSITE" id="PS51257">
    <property type="entry name" value="PROKAR_LIPOPROTEIN"/>
    <property type="match status" value="1"/>
</dbReference>
<name>A0A7S7NQQ6_PALFE</name>
<organism evidence="1 2">
    <name type="scientific">Paludibaculum fermentans</name>
    <dbReference type="NCBI Taxonomy" id="1473598"/>
    <lineage>
        <taxon>Bacteria</taxon>
        <taxon>Pseudomonadati</taxon>
        <taxon>Acidobacteriota</taxon>
        <taxon>Terriglobia</taxon>
        <taxon>Bryobacterales</taxon>
        <taxon>Bryobacteraceae</taxon>
        <taxon>Paludibaculum</taxon>
    </lineage>
</organism>
<dbReference type="Proteomes" id="UP000593892">
    <property type="component" value="Chromosome"/>
</dbReference>
<keyword evidence="2" id="KW-1185">Reference proteome</keyword>
<gene>
    <name evidence="1" type="ORF">IRI77_35850</name>
</gene>
<proteinExistence type="predicted"/>
<accession>A0A7S7NQQ6</accession>
<evidence type="ECO:0000313" key="2">
    <source>
        <dbReference type="Proteomes" id="UP000593892"/>
    </source>
</evidence>
<dbReference type="RefSeq" id="WP_194449716.1">
    <property type="nucleotide sequence ID" value="NZ_CP063849.1"/>
</dbReference>
<reference evidence="1 2" key="1">
    <citation type="submission" date="2020-10" db="EMBL/GenBank/DDBJ databases">
        <title>Complete genome sequence of Paludibaculum fermentans P105T, a facultatively anaerobic acidobacterium capable of dissimilatory Fe(III) reduction.</title>
        <authorList>
            <person name="Dedysh S.N."/>
            <person name="Beletsky A.V."/>
            <person name="Kulichevskaya I.S."/>
            <person name="Mardanov A.V."/>
            <person name="Ravin N.V."/>
        </authorList>
    </citation>
    <scope>NUCLEOTIDE SEQUENCE [LARGE SCALE GENOMIC DNA]</scope>
    <source>
        <strain evidence="1 2">P105</strain>
    </source>
</reference>
<evidence type="ECO:0008006" key="3">
    <source>
        <dbReference type="Google" id="ProtNLM"/>
    </source>
</evidence>